<dbReference type="PANTHER" id="PTHR45526:SF1">
    <property type="entry name" value="TRANSCRIPTIONAL REGULATORY PROTEIN DCUR-RELATED"/>
    <property type="match status" value="1"/>
</dbReference>
<evidence type="ECO:0000256" key="3">
    <source>
        <dbReference type="ARBA" id="ARBA00022553"/>
    </source>
</evidence>
<organism evidence="12 13">
    <name type="scientific">Phytoactinopolyspora mesophila</name>
    <dbReference type="NCBI Taxonomy" id="2650750"/>
    <lineage>
        <taxon>Bacteria</taxon>
        <taxon>Bacillati</taxon>
        <taxon>Actinomycetota</taxon>
        <taxon>Actinomycetes</taxon>
        <taxon>Jiangellales</taxon>
        <taxon>Jiangellaceae</taxon>
        <taxon>Phytoactinopolyspora</taxon>
    </lineage>
</organism>
<keyword evidence="3 10" id="KW-0597">Phosphoprotein</keyword>
<keyword evidence="8 9" id="KW-0804">Transcription</keyword>
<dbReference type="Gene3D" id="1.10.10.10">
    <property type="entry name" value="Winged helix-like DNA-binding domain superfamily/Winged helix DNA-binding domain"/>
    <property type="match status" value="1"/>
</dbReference>
<dbReference type="GO" id="GO:0003677">
    <property type="term" value="F:DNA binding"/>
    <property type="evidence" value="ECO:0007669"/>
    <property type="project" value="UniProtKB-KW"/>
</dbReference>
<gene>
    <name evidence="12" type="ORF">F7O44_00450</name>
</gene>
<dbReference type="Proteomes" id="UP000460435">
    <property type="component" value="Unassembled WGS sequence"/>
</dbReference>
<dbReference type="Pfam" id="PF00072">
    <property type="entry name" value="Response_reg"/>
    <property type="match status" value="1"/>
</dbReference>
<dbReference type="PANTHER" id="PTHR45526">
    <property type="entry name" value="TRANSCRIPTIONAL REGULATORY PROTEIN DPIA"/>
    <property type="match status" value="1"/>
</dbReference>
<keyword evidence="6 9" id="KW-0238">DNA-binding</keyword>
<dbReference type="PROSITE" id="PS50110">
    <property type="entry name" value="RESPONSE_REGULATORY"/>
    <property type="match status" value="1"/>
</dbReference>
<dbReference type="GO" id="GO:0003700">
    <property type="term" value="F:DNA-binding transcription factor activity"/>
    <property type="evidence" value="ECO:0007669"/>
    <property type="project" value="InterPro"/>
</dbReference>
<dbReference type="GO" id="GO:0000156">
    <property type="term" value="F:phosphorelay response regulator activity"/>
    <property type="evidence" value="ECO:0007669"/>
    <property type="project" value="TreeGrafter"/>
</dbReference>
<dbReference type="InterPro" id="IPR011006">
    <property type="entry name" value="CheY-like_superfamily"/>
</dbReference>
<evidence type="ECO:0000256" key="9">
    <source>
        <dbReference type="PIRNR" id="PIRNR006171"/>
    </source>
</evidence>
<evidence type="ECO:0000256" key="10">
    <source>
        <dbReference type="PROSITE-ProRule" id="PRU00169"/>
    </source>
</evidence>
<protein>
    <recommendedName>
        <fullName evidence="9">Transcriptional regulatory protein</fullName>
    </recommendedName>
</protein>
<keyword evidence="13" id="KW-1185">Reference proteome</keyword>
<evidence type="ECO:0000313" key="13">
    <source>
        <dbReference type="Proteomes" id="UP000460435"/>
    </source>
</evidence>
<dbReference type="GO" id="GO:0005737">
    <property type="term" value="C:cytoplasm"/>
    <property type="evidence" value="ECO:0007669"/>
    <property type="project" value="UniProtKB-SubCell"/>
</dbReference>
<name>A0A7K3LWY0_9ACTN</name>
<proteinExistence type="predicted"/>
<evidence type="ECO:0000259" key="11">
    <source>
        <dbReference type="PROSITE" id="PS50110"/>
    </source>
</evidence>
<evidence type="ECO:0000313" key="12">
    <source>
        <dbReference type="EMBL" id="NDL55534.1"/>
    </source>
</evidence>
<dbReference type="SUPFAM" id="SSF46785">
    <property type="entry name" value="Winged helix' DNA-binding domain"/>
    <property type="match status" value="1"/>
</dbReference>
<evidence type="ECO:0000256" key="4">
    <source>
        <dbReference type="ARBA" id="ARBA00023012"/>
    </source>
</evidence>
<evidence type="ECO:0000256" key="7">
    <source>
        <dbReference type="ARBA" id="ARBA00023159"/>
    </source>
</evidence>
<dbReference type="InterPro" id="IPR051271">
    <property type="entry name" value="2C-system_Tx_regulators"/>
</dbReference>
<comment type="caution">
    <text evidence="12">The sequence shown here is derived from an EMBL/GenBank/DDBJ whole genome shotgun (WGS) entry which is preliminary data.</text>
</comment>
<dbReference type="RefSeq" id="WP_162448241.1">
    <property type="nucleotide sequence ID" value="NZ_WLZY01000001.1"/>
</dbReference>
<dbReference type="AlphaFoldDB" id="A0A7K3LWY0"/>
<dbReference type="PIRSF" id="PIRSF006171">
    <property type="entry name" value="RR_citrat_malat"/>
    <property type="match status" value="1"/>
</dbReference>
<evidence type="ECO:0000256" key="2">
    <source>
        <dbReference type="ARBA" id="ARBA00022490"/>
    </source>
</evidence>
<evidence type="ECO:0000256" key="1">
    <source>
        <dbReference type="ARBA" id="ARBA00004496"/>
    </source>
</evidence>
<keyword evidence="2 9" id="KW-0963">Cytoplasm</keyword>
<dbReference type="SMART" id="SM00448">
    <property type="entry name" value="REC"/>
    <property type="match status" value="1"/>
</dbReference>
<evidence type="ECO:0000256" key="5">
    <source>
        <dbReference type="ARBA" id="ARBA00023015"/>
    </source>
</evidence>
<dbReference type="EMBL" id="WLZY01000001">
    <property type="protein sequence ID" value="NDL55534.1"/>
    <property type="molecule type" value="Genomic_DNA"/>
</dbReference>
<feature type="modified residue" description="4-aspartylphosphate" evidence="10">
    <location>
        <position position="54"/>
    </location>
</feature>
<reference evidence="12 13" key="1">
    <citation type="submission" date="2019-11" db="EMBL/GenBank/DDBJ databases">
        <authorList>
            <person name="Li X.-J."/>
            <person name="Feng X.-M."/>
        </authorList>
    </citation>
    <scope>NUCLEOTIDE SEQUENCE [LARGE SCALE GENOMIC DNA]</scope>
    <source>
        <strain evidence="12 13">XMNu-373</strain>
    </source>
</reference>
<dbReference type="InterPro" id="IPR024187">
    <property type="entry name" value="Sig_transdc_resp-reg_cit/mal"/>
</dbReference>
<dbReference type="InterPro" id="IPR001789">
    <property type="entry name" value="Sig_transdc_resp-reg_receiver"/>
</dbReference>
<evidence type="ECO:0000256" key="8">
    <source>
        <dbReference type="ARBA" id="ARBA00023163"/>
    </source>
</evidence>
<feature type="domain" description="Response regulatory" evidence="11">
    <location>
        <begin position="3"/>
        <end position="119"/>
    </location>
</feature>
<dbReference type="InterPro" id="IPR036388">
    <property type="entry name" value="WH-like_DNA-bd_sf"/>
</dbReference>
<dbReference type="InterPro" id="IPR036390">
    <property type="entry name" value="WH_DNA-bd_sf"/>
</dbReference>
<comment type="subcellular location">
    <subcellularLocation>
        <location evidence="1 9">Cytoplasm</location>
    </subcellularLocation>
</comment>
<keyword evidence="5 9" id="KW-0805">Transcription regulation</keyword>
<keyword evidence="7 9" id="KW-0010">Activator</keyword>
<sequence>MIATLVVEDDPRIADAHARYVQRVRGFTVAGIAHSGAEALRFPRLDDVDLVLLDFYLPDMTGLDVCRTLRAHGRTVDIIAVTSAHDIEIVRSAVAHGIVQYLLKPFTFAAFRDKLERYAEFRQRLQSGGRTAAQQDVDRALAALRGTAGGPLPKGMSTETLEAVTTQLRRASHGLSASEMGELLGTARVTARRYLEFLVEKGSVSREPRYGQTGRPEQLYRWTAS</sequence>
<dbReference type="Gene3D" id="3.40.50.2300">
    <property type="match status" value="1"/>
</dbReference>
<evidence type="ECO:0000256" key="6">
    <source>
        <dbReference type="ARBA" id="ARBA00023125"/>
    </source>
</evidence>
<keyword evidence="4 9" id="KW-0902">Two-component regulatory system</keyword>
<accession>A0A7K3LWY0</accession>
<dbReference type="SUPFAM" id="SSF52172">
    <property type="entry name" value="CheY-like"/>
    <property type="match status" value="1"/>
</dbReference>